<keyword evidence="3" id="KW-1185">Reference proteome</keyword>
<evidence type="ECO:0000313" key="3">
    <source>
        <dbReference type="Proteomes" id="UP000315995"/>
    </source>
</evidence>
<evidence type="ECO:0008006" key="4">
    <source>
        <dbReference type="Google" id="ProtNLM"/>
    </source>
</evidence>
<keyword evidence="1" id="KW-0732">Signal</keyword>
<feature type="signal peptide" evidence="1">
    <location>
        <begin position="1"/>
        <end position="24"/>
    </location>
</feature>
<accession>A0A4Y6PQN8</accession>
<dbReference type="OrthoDB" id="9786191at2"/>
<dbReference type="Proteomes" id="UP000315995">
    <property type="component" value="Chromosome"/>
</dbReference>
<proteinExistence type="predicted"/>
<name>A0A4Y6PQN8_PERCE</name>
<organism evidence="2 3">
    <name type="scientific">Persicimonas caeni</name>
    <dbReference type="NCBI Taxonomy" id="2292766"/>
    <lineage>
        <taxon>Bacteria</taxon>
        <taxon>Deltaproteobacteria</taxon>
        <taxon>Bradymonadales</taxon>
        <taxon>Bradymonadaceae</taxon>
        <taxon>Persicimonas</taxon>
    </lineage>
</organism>
<reference evidence="2 3" key="1">
    <citation type="submission" date="2019-06" db="EMBL/GenBank/DDBJ databases">
        <title>Persicimonas caeni gen. nov., sp. nov., a predatory bacterium isolated from solar saltern.</title>
        <authorList>
            <person name="Wang S."/>
        </authorList>
    </citation>
    <scope>NUCLEOTIDE SEQUENCE [LARGE SCALE GENOMIC DNA]</scope>
    <source>
        <strain evidence="2 3">YN101</strain>
    </source>
</reference>
<dbReference type="AlphaFoldDB" id="A0A4Y6PQN8"/>
<evidence type="ECO:0000313" key="2">
    <source>
        <dbReference type="EMBL" id="QDG50651.1"/>
    </source>
</evidence>
<sequence>MRATTRLTQRLFACAVALAFLAPACSSSPGDDGEGLDEGVTYHKDIKPVLDKRCGECHVPGGAGPYALEACLRPQVEGGYCNSYLTDCNVQF</sequence>
<accession>A0A5B8Y1Q0</accession>
<protein>
    <recommendedName>
        <fullName evidence="4">Cytochrome C</fullName>
    </recommendedName>
</protein>
<evidence type="ECO:0000256" key="1">
    <source>
        <dbReference type="SAM" id="SignalP"/>
    </source>
</evidence>
<gene>
    <name evidence="2" type="ORF">FIV42_07870</name>
</gene>
<dbReference type="EMBL" id="CP041186">
    <property type="protein sequence ID" value="QDG50651.1"/>
    <property type="molecule type" value="Genomic_DNA"/>
</dbReference>
<feature type="chain" id="PRO_5030106253" description="Cytochrome C" evidence="1">
    <location>
        <begin position="25"/>
        <end position="92"/>
    </location>
</feature>
<dbReference type="RefSeq" id="WP_141197143.1">
    <property type="nucleotide sequence ID" value="NZ_CP041186.1"/>
</dbReference>